<organism evidence="5 6">
    <name type="scientific">Hymenobacter lutimineralis</name>
    <dbReference type="NCBI Taxonomy" id="2606448"/>
    <lineage>
        <taxon>Bacteria</taxon>
        <taxon>Pseudomonadati</taxon>
        <taxon>Bacteroidota</taxon>
        <taxon>Cytophagia</taxon>
        <taxon>Cytophagales</taxon>
        <taxon>Hymenobacteraceae</taxon>
        <taxon>Hymenobacter</taxon>
    </lineage>
</organism>
<gene>
    <name evidence="5" type="ORF">FY528_00700</name>
</gene>
<evidence type="ECO:0000256" key="3">
    <source>
        <dbReference type="ARBA" id="ARBA00040298"/>
    </source>
</evidence>
<dbReference type="SUPFAM" id="SSF51905">
    <property type="entry name" value="FAD/NAD(P)-binding domain"/>
    <property type="match status" value="1"/>
</dbReference>
<comment type="function">
    <text evidence="1">Probable oxidoreductase that may play a role as regulator of mitochondrial function.</text>
</comment>
<evidence type="ECO:0000256" key="2">
    <source>
        <dbReference type="ARBA" id="ARBA00038825"/>
    </source>
</evidence>
<feature type="domain" description="Amine oxidase" evidence="4">
    <location>
        <begin position="17"/>
        <end position="255"/>
    </location>
</feature>
<keyword evidence="6" id="KW-1185">Reference proteome</keyword>
<dbReference type="PRINTS" id="PR00411">
    <property type="entry name" value="PNDRDTASEI"/>
</dbReference>
<dbReference type="InterPro" id="IPR002937">
    <property type="entry name" value="Amino_oxidase"/>
</dbReference>
<evidence type="ECO:0000259" key="4">
    <source>
        <dbReference type="Pfam" id="PF01593"/>
    </source>
</evidence>
<proteinExistence type="predicted"/>
<comment type="caution">
    <text evidence="5">The sequence shown here is derived from an EMBL/GenBank/DDBJ whole genome shotgun (WGS) entry which is preliminary data.</text>
</comment>
<dbReference type="AlphaFoldDB" id="A0A5D6VE99"/>
<reference evidence="5 6" key="1">
    <citation type="submission" date="2019-08" db="EMBL/GenBank/DDBJ databases">
        <authorList>
            <person name="Seo M.-J."/>
        </authorList>
    </citation>
    <scope>NUCLEOTIDE SEQUENCE [LARGE SCALE GENOMIC DNA]</scope>
    <source>
        <strain evidence="5 6">KIGAM108</strain>
    </source>
</reference>
<protein>
    <recommendedName>
        <fullName evidence="3">Pyridine nucleotide-disulfide oxidoreductase domain-containing protein 2</fullName>
    </recommendedName>
</protein>
<evidence type="ECO:0000256" key="1">
    <source>
        <dbReference type="ARBA" id="ARBA00037217"/>
    </source>
</evidence>
<evidence type="ECO:0000313" key="5">
    <source>
        <dbReference type="EMBL" id="TYZ14283.1"/>
    </source>
</evidence>
<evidence type="ECO:0000313" key="6">
    <source>
        <dbReference type="Proteomes" id="UP000322791"/>
    </source>
</evidence>
<sequence length="492" mass="52269">MRNPEYDAVVVGSGPNGLAAAIVLQQAGLSVLLLEGKDQLGGGLRTAELTLPGFHHDICSAIHPLAAASPYFQTLPLAQYGLEYITPPVAAAHPFDDGTAAMVVNSLADTAHSLGVDEQAYQQLLAPVVASWPRIANDVLAPLRFPKHPLDLARFGFSALQPATLLANRFQTREARGLLAGMAAHAIQPLQNLTTSAIGLVLLAAAHRKGWPLPKGGSQSIANALAAHFRALGGQIETGTFVRSLAQLPAAKAVLLDVTPAQLLQMAGHKLSGIYQWQLRRYRYGMGVFKVDWALDAPIPFTAEGCRQAGTVHLGGTLEEIAASEKAAAGGAHPEKPFVLLAQQSLFDATRAPAGQHTAWAYCHVPNGSTQDMTTAIELQIERFAPGFRERIIGRHTFNTAQMEAHNPNYVGGDINGGLLDLTQLFTRPALRASPYRTSQAGLYLCSSATPPGGGVHGMCGYHAASRALRDIFHLAPPPLYQESAAPALPHR</sequence>
<comment type="subunit">
    <text evidence="2">Interacts with COX5B; this interaction may contribute to localize PYROXD2 to the inner face of the inner mitochondrial membrane.</text>
</comment>
<dbReference type="InterPro" id="IPR036188">
    <property type="entry name" value="FAD/NAD-bd_sf"/>
</dbReference>
<name>A0A5D6VE99_9BACT</name>
<dbReference type="PANTHER" id="PTHR10668">
    <property type="entry name" value="PHYTOENE DEHYDROGENASE"/>
    <property type="match status" value="1"/>
</dbReference>
<dbReference type="GO" id="GO:0016491">
    <property type="term" value="F:oxidoreductase activity"/>
    <property type="evidence" value="ECO:0007669"/>
    <property type="project" value="InterPro"/>
</dbReference>
<dbReference type="Proteomes" id="UP000322791">
    <property type="component" value="Unassembled WGS sequence"/>
</dbReference>
<dbReference type="PANTHER" id="PTHR10668:SF105">
    <property type="entry name" value="DEHYDROGENASE-RELATED"/>
    <property type="match status" value="1"/>
</dbReference>
<dbReference type="RefSeq" id="WP_149069067.1">
    <property type="nucleotide sequence ID" value="NZ_VTHL01000001.1"/>
</dbReference>
<dbReference type="EMBL" id="VTHL01000001">
    <property type="protein sequence ID" value="TYZ14283.1"/>
    <property type="molecule type" value="Genomic_DNA"/>
</dbReference>
<accession>A0A5D6VE99</accession>
<dbReference type="Gene3D" id="3.50.50.60">
    <property type="entry name" value="FAD/NAD(P)-binding domain"/>
    <property type="match status" value="2"/>
</dbReference>
<dbReference type="Pfam" id="PF01593">
    <property type="entry name" value="Amino_oxidase"/>
    <property type="match status" value="1"/>
</dbReference>